<proteinExistence type="predicted"/>
<dbReference type="OrthoDB" id="204655at2"/>
<evidence type="ECO:0000256" key="1">
    <source>
        <dbReference type="SAM" id="MobiDB-lite"/>
    </source>
</evidence>
<dbReference type="Proteomes" id="UP000290218">
    <property type="component" value="Unassembled WGS sequence"/>
</dbReference>
<reference evidence="2 3" key="1">
    <citation type="submission" date="2019-01" db="EMBL/GenBank/DDBJ databases">
        <title>Lacunisphaera sp. strain TWA-58.</title>
        <authorList>
            <person name="Chen W.-M."/>
        </authorList>
    </citation>
    <scope>NUCLEOTIDE SEQUENCE [LARGE SCALE GENOMIC DNA]</scope>
    <source>
        <strain evidence="2 3">TWA-58</strain>
    </source>
</reference>
<dbReference type="AlphaFoldDB" id="A0A4Q1C4E9"/>
<evidence type="ECO:0000313" key="2">
    <source>
        <dbReference type="EMBL" id="RXK53155.1"/>
    </source>
</evidence>
<feature type="region of interest" description="Disordered" evidence="1">
    <location>
        <begin position="266"/>
        <end position="295"/>
    </location>
</feature>
<comment type="caution">
    <text evidence="2">The sequence shown here is derived from an EMBL/GenBank/DDBJ whole genome shotgun (WGS) entry which is preliminary data.</text>
</comment>
<name>A0A4Q1C4E9_9BACT</name>
<gene>
    <name evidence="2" type="ORF">ESB00_15725</name>
</gene>
<organism evidence="2 3">
    <name type="scientific">Oleiharenicola lentus</name>
    <dbReference type="NCBI Taxonomy" id="2508720"/>
    <lineage>
        <taxon>Bacteria</taxon>
        <taxon>Pseudomonadati</taxon>
        <taxon>Verrucomicrobiota</taxon>
        <taxon>Opitutia</taxon>
        <taxon>Opitutales</taxon>
        <taxon>Opitutaceae</taxon>
        <taxon>Oleiharenicola</taxon>
    </lineage>
</organism>
<dbReference type="RefSeq" id="WP_129048743.1">
    <property type="nucleotide sequence ID" value="NZ_SDHX01000002.1"/>
</dbReference>
<accession>A0A4Q1C4E9</accession>
<protein>
    <submittedName>
        <fullName evidence="2">Uncharacterized protein</fullName>
    </submittedName>
</protein>
<keyword evidence="3" id="KW-1185">Reference proteome</keyword>
<sequence length="295" mass="31044">MPGNAFTTLPVCLLLSLGALIGPGCGSSNYQLISSKSGQPMVPMELKAVAGPIELTVTGLITFDSPGAWKREAFWDEYLVLLTNHSGESLTISGAYLHDILARSVASGSDPWELDKAGRKQERYLISLGLPASAFASAHPRKTLAAQVGGGATGLALATVPVAAPLLIYGTPVIVMAASPVLAVNKLLIDPKNRKLVQAEFNRRCLRLPIELAPGASISGSVFFPLTPGPEHLSLKGRQAGQIVEVSVALPGLAGLHYTQMPDREALQRARSDAKFQPGALPGTKTKSTGERPPR</sequence>
<evidence type="ECO:0000313" key="3">
    <source>
        <dbReference type="Proteomes" id="UP000290218"/>
    </source>
</evidence>
<dbReference type="EMBL" id="SDHX01000002">
    <property type="protein sequence ID" value="RXK53155.1"/>
    <property type="molecule type" value="Genomic_DNA"/>
</dbReference>